<name>A0A6A6NRC6_9PEZI</name>
<dbReference type="Pfam" id="PF22807">
    <property type="entry name" value="TrAA12"/>
    <property type="match status" value="1"/>
</dbReference>
<organism evidence="5 6">
    <name type="scientific">Lineolata rhizophorae</name>
    <dbReference type="NCBI Taxonomy" id="578093"/>
    <lineage>
        <taxon>Eukaryota</taxon>
        <taxon>Fungi</taxon>
        <taxon>Dikarya</taxon>
        <taxon>Ascomycota</taxon>
        <taxon>Pezizomycotina</taxon>
        <taxon>Dothideomycetes</taxon>
        <taxon>Dothideomycetes incertae sedis</taxon>
        <taxon>Lineolatales</taxon>
        <taxon>Lineolataceae</taxon>
        <taxon>Lineolata</taxon>
    </lineage>
</organism>
<feature type="transmembrane region" description="Helical" evidence="2">
    <location>
        <begin position="504"/>
        <end position="521"/>
    </location>
</feature>
<keyword evidence="2" id="KW-0812">Transmembrane</keyword>
<sequence length="522" mass="54879">MKPNRALLPLPLSLLPSLSFAQSSSSPTDCSSSLTASYAAPSVASGFAARLVAQDLDRPRSIRFDSAGNLLVVEQGRGGVTGLRLRDSGEGAACVEVDERVDVTEDGDLNHGLELSPDGTTLYASSPSEVLSWPYDADSLSTTSDDPRTLVANMASGGHSTRTLLLSRQVPGLLLVSRGSDGNIDEDTRSISSGRSQIRVFDLNATAEADEPYDYTDGAVLGWGLRNSVGVGEYPGDQGGVWSVENSVDELERADEDIHQDNPGEELNFHGPLNASADAASDRFGANFGYPDCFAAWEVEDIPENGELRVGTQFAIGDLDEDDDDDDGVDDEVCAEDRTAPRLTFAAHTAPLDIVFDEAGETAWITFHGSWNRDDPDGYRLSAVRFSPDTAQPLADPTSTEAAIPIMSNPDLSACPDGCFRPVGLAFDARGRLFMSSDATGEIYVVVRTDEDEGSVEEGGVPTGLGPSETTGDAAAPSETGDEGDEEDEGAAAAVMVMGSGRSGVVWAVVGLGALVGGWLVL</sequence>
<evidence type="ECO:0000256" key="3">
    <source>
        <dbReference type="SAM" id="SignalP"/>
    </source>
</evidence>
<dbReference type="OrthoDB" id="507128at2759"/>
<evidence type="ECO:0000259" key="4">
    <source>
        <dbReference type="Pfam" id="PF22807"/>
    </source>
</evidence>
<accession>A0A6A6NRC6</accession>
<protein>
    <recommendedName>
        <fullName evidence="4">Pyrroloquinoline quinone-dependent pyranose dehydrogenase beta-propeller domain-containing protein</fullName>
    </recommendedName>
</protein>
<dbReference type="EMBL" id="MU001694">
    <property type="protein sequence ID" value="KAF2453974.1"/>
    <property type="molecule type" value="Genomic_DNA"/>
</dbReference>
<evidence type="ECO:0000313" key="5">
    <source>
        <dbReference type="EMBL" id="KAF2453974.1"/>
    </source>
</evidence>
<reference evidence="5" key="1">
    <citation type="journal article" date="2020" name="Stud. Mycol.">
        <title>101 Dothideomycetes genomes: a test case for predicting lifestyles and emergence of pathogens.</title>
        <authorList>
            <person name="Haridas S."/>
            <person name="Albert R."/>
            <person name="Binder M."/>
            <person name="Bloem J."/>
            <person name="Labutti K."/>
            <person name="Salamov A."/>
            <person name="Andreopoulos B."/>
            <person name="Baker S."/>
            <person name="Barry K."/>
            <person name="Bills G."/>
            <person name="Bluhm B."/>
            <person name="Cannon C."/>
            <person name="Castanera R."/>
            <person name="Culley D."/>
            <person name="Daum C."/>
            <person name="Ezra D."/>
            <person name="Gonzalez J."/>
            <person name="Henrissat B."/>
            <person name="Kuo A."/>
            <person name="Liang C."/>
            <person name="Lipzen A."/>
            <person name="Lutzoni F."/>
            <person name="Magnuson J."/>
            <person name="Mondo S."/>
            <person name="Nolan M."/>
            <person name="Ohm R."/>
            <person name="Pangilinan J."/>
            <person name="Park H.-J."/>
            <person name="Ramirez L."/>
            <person name="Alfaro M."/>
            <person name="Sun H."/>
            <person name="Tritt A."/>
            <person name="Yoshinaga Y."/>
            <person name="Zwiers L.-H."/>
            <person name="Turgeon B."/>
            <person name="Goodwin S."/>
            <person name="Spatafora J."/>
            <person name="Crous P."/>
            <person name="Grigoriev I."/>
        </authorList>
    </citation>
    <scope>NUCLEOTIDE SEQUENCE</scope>
    <source>
        <strain evidence="5">ATCC 16933</strain>
    </source>
</reference>
<dbReference type="AlphaFoldDB" id="A0A6A6NRC6"/>
<dbReference type="InterPro" id="IPR011042">
    <property type="entry name" value="6-blade_b-propeller_TolB-like"/>
</dbReference>
<keyword evidence="2" id="KW-1133">Transmembrane helix</keyword>
<evidence type="ECO:0000313" key="6">
    <source>
        <dbReference type="Proteomes" id="UP000799766"/>
    </source>
</evidence>
<keyword evidence="3" id="KW-0732">Signal</keyword>
<dbReference type="SUPFAM" id="SSF50952">
    <property type="entry name" value="Soluble quinoprotein glucose dehydrogenase"/>
    <property type="match status" value="1"/>
</dbReference>
<evidence type="ECO:0000256" key="2">
    <source>
        <dbReference type="SAM" id="Phobius"/>
    </source>
</evidence>
<dbReference type="InterPro" id="IPR054539">
    <property type="entry name" value="Beta-prop_PDH"/>
</dbReference>
<dbReference type="InterPro" id="IPR011041">
    <property type="entry name" value="Quinoprot_gluc/sorb_DH_b-prop"/>
</dbReference>
<keyword evidence="2" id="KW-0472">Membrane</keyword>
<evidence type="ECO:0000256" key="1">
    <source>
        <dbReference type="SAM" id="MobiDB-lite"/>
    </source>
</evidence>
<feature type="compositionally biased region" description="Acidic residues" evidence="1">
    <location>
        <begin position="480"/>
        <end position="489"/>
    </location>
</feature>
<feature type="signal peptide" evidence="3">
    <location>
        <begin position="1"/>
        <end position="21"/>
    </location>
</feature>
<keyword evidence="6" id="KW-1185">Reference proteome</keyword>
<dbReference type="Gene3D" id="2.120.10.30">
    <property type="entry name" value="TolB, C-terminal domain"/>
    <property type="match status" value="1"/>
</dbReference>
<feature type="region of interest" description="Disordered" evidence="1">
    <location>
        <begin position="450"/>
        <end position="489"/>
    </location>
</feature>
<feature type="domain" description="Pyrroloquinoline quinone-dependent pyranose dehydrogenase beta-propeller" evidence="4">
    <location>
        <begin position="41"/>
        <end position="448"/>
    </location>
</feature>
<proteinExistence type="predicted"/>
<feature type="chain" id="PRO_5025402866" description="Pyrroloquinoline quinone-dependent pyranose dehydrogenase beta-propeller domain-containing protein" evidence="3">
    <location>
        <begin position="22"/>
        <end position="522"/>
    </location>
</feature>
<dbReference type="Proteomes" id="UP000799766">
    <property type="component" value="Unassembled WGS sequence"/>
</dbReference>
<gene>
    <name evidence="5" type="ORF">BDY21DRAFT_292223</name>
</gene>